<evidence type="ECO:0000313" key="2">
    <source>
        <dbReference type="Proteomes" id="UP000000674"/>
    </source>
</evidence>
<dbReference type="EMBL" id="CP000477">
    <property type="protein sequence ID" value="ABK14498.1"/>
    <property type="molecule type" value="Genomic_DNA"/>
</dbReference>
<keyword evidence="2" id="KW-1185">Reference proteome</keyword>
<protein>
    <submittedName>
        <fullName evidence="1">Uncharacterized protein</fullName>
    </submittedName>
</protein>
<sequence length="110" mass="12523">MPPVNKAIVFLGPEDCYGPCGCGMDMAILPVLVPKDWYLEECPPEVANDFFCMGEDFRRICGFSINNVFEYEMNGVEYFANFSCCRECAERAVSQGYAVWADRDYPMSLR</sequence>
<evidence type="ECO:0000313" key="1">
    <source>
        <dbReference type="EMBL" id="ABK14498.1"/>
    </source>
</evidence>
<proteinExistence type="predicted"/>
<accession>A0B724</accession>
<organism evidence="1 2">
    <name type="scientific">Methanothrix thermoacetophila (strain DSM 6194 / JCM 14653 / NBRC 101360 / PT)</name>
    <name type="common">Methanosaeta thermophila</name>
    <dbReference type="NCBI Taxonomy" id="349307"/>
    <lineage>
        <taxon>Archaea</taxon>
        <taxon>Methanobacteriati</taxon>
        <taxon>Methanobacteriota</taxon>
        <taxon>Stenosarchaea group</taxon>
        <taxon>Methanomicrobia</taxon>
        <taxon>Methanotrichales</taxon>
        <taxon>Methanotrichaceae</taxon>
        <taxon>Methanothrix</taxon>
    </lineage>
</organism>
<name>A0B724_METTP</name>
<dbReference type="STRING" id="349307.Mthe_0708"/>
<dbReference type="OrthoDB" id="146978at2157"/>
<dbReference type="RefSeq" id="WP_011695894.1">
    <property type="nucleotide sequence ID" value="NC_008553.1"/>
</dbReference>
<gene>
    <name evidence="1" type="ordered locus">Mthe_0708</name>
</gene>
<dbReference type="AlphaFoldDB" id="A0B724"/>
<dbReference type="GeneID" id="4463481"/>
<reference evidence="1 2" key="1">
    <citation type="submission" date="2006-10" db="EMBL/GenBank/DDBJ databases">
        <title>Complete sequence of Methanosaeta thermophila PT.</title>
        <authorList>
            <consortium name="US DOE Joint Genome Institute"/>
            <person name="Copeland A."/>
            <person name="Lucas S."/>
            <person name="Lapidus A."/>
            <person name="Barry K."/>
            <person name="Detter J.C."/>
            <person name="Glavina del Rio T."/>
            <person name="Hammon N."/>
            <person name="Israni S."/>
            <person name="Pitluck S."/>
            <person name="Chain P."/>
            <person name="Malfatti S."/>
            <person name="Shin M."/>
            <person name="Vergez L."/>
            <person name="Schmutz J."/>
            <person name="Larimer F."/>
            <person name="Land M."/>
            <person name="Hauser L."/>
            <person name="Kyrpides N."/>
            <person name="Kim E."/>
            <person name="Smith K.S."/>
            <person name="Ingram-Smith C."/>
            <person name="Richardson P."/>
        </authorList>
    </citation>
    <scope>NUCLEOTIDE SEQUENCE [LARGE SCALE GENOMIC DNA]</scope>
    <source>
        <strain evidence="2">DSM 6194 / JCM 14653 / NBRC 101360 / PT</strain>
    </source>
</reference>
<dbReference type="Proteomes" id="UP000000674">
    <property type="component" value="Chromosome"/>
</dbReference>
<dbReference type="KEGG" id="mtp:Mthe_0708"/>
<dbReference type="HOGENOM" id="CLU_2165311_0_0_2"/>